<accession>A0ABD3JCZ6</accession>
<keyword evidence="1" id="KW-0812">Transmembrane</keyword>
<evidence type="ECO:0000256" key="1">
    <source>
        <dbReference type="SAM" id="Phobius"/>
    </source>
</evidence>
<dbReference type="Proteomes" id="UP001634007">
    <property type="component" value="Unassembled WGS sequence"/>
</dbReference>
<sequence length="152" mass="17446">MPPSPYPTVAPAPRPPHRAVVGLCFTPFTLYALSLACADAVLLLIMVGYAYCFLGHKRVKWIDLGRSIYDLTRPIRLTGLMVMKYCGNARQFSNDECVICLAIFEEGEECWVIKTCDHVYRKKGHIRKFWFLECSMMLSAFWSEGKKENKKK</sequence>
<dbReference type="EMBL" id="JBJKBG010000009">
    <property type="protein sequence ID" value="KAL3723352.1"/>
    <property type="molecule type" value="Genomic_DNA"/>
</dbReference>
<gene>
    <name evidence="2" type="ORF">ACJRO7_035525</name>
</gene>
<proteinExistence type="predicted"/>
<dbReference type="SUPFAM" id="SSF57850">
    <property type="entry name" value="RING/U-box"/>
    <property type="match status" value="1"/>
</dbReference>
<reference evidence="2 3" key="1">
    <citation type="submission" date="2024-11" db="EMBL/GenBank/DDBJ databases">
        <title>Chromosome-level genome assembly of Eucalyptus globulus Labill. provides insights into its genome evolution.</title>
        <authorList>
            <person name="Li X."/>
        </authorList>
    </citation>
    <scope>NUCLEOTIDE SEQUENCE [LARGE SCALE GENOMIC DNA]</scope>
    <source>
        <strain evidence="2">CL2024</strain>
        <tissue evidence="2">Fresh tender leaves</tissue>
    </source>
</reference>
<evidence type="ECO:0000313" key="3">
    <source>
        <dbReference type="Proteomes" id="UP001634007"/>
    </source>
</evidence>
<protein>
    <recommendedName>
        <fullName evidence="4">RING-type domain-containing protein</fullName>
    </recommendedName>
</protein>
<evidence type="ECO:0008006" key="4">
    <source>
        <dbReference type="Google" id="ProtNLM"/>
    </source>
</evidence>
<organism evidence="2 3">
    <name type="scientific">Eucalyptus globulus</name>
    <name type="common">Tasmanian blue gum</name>
    <dbReference type="NCBI Taxonomy" id="34317"/>
    <lineage>
        <taxon>Eukaryota</taxon>
        <taxon>Viridiplantae</taxon>
        <taxon>Streptophyta</taxon>
        <taxon>Embryophyta</taxon>
        <taxon>Tracheophyta</taxon>
        <taxon>Spermatophyta</taxon>
        <taxon>Magnoliopsida</taxon>
        <taxon>eudicotyledons</taxon>
        <taxon>Gunneridae</taxon>
        <taxon>Pentapetalae</taxon>
        <taxon>rosids</taxon>
        <taxon>malvids</taxon>
        <taxon>Myrtales</taxon>
        <taxon>Myrtaceae</taxon>
        <taxon>Myrtoideae</taxon>
        <taxon>Eucalypteae</taxon>
        <taxon>Eucalyptus</taxon>
    </lineage>
</organism>
<feature type="transmembrane region" description="Helical" evidence="1">
    <location>
        <begin position="30"/>
        <end position="54"/>
    </location>
</feature>
<dbReference type="AlphaFoldDB" id="A0ABD3JCZ6"/>
<comment type="caution">
    <text evidence="2">The sequence shown here is derived from an EMBL/GenBank/DDBJ whole genome shotgun (WGS) entry which is preliminary data.</text>
</comment>
<name>A0ABD3JCZ6_EUCGL</name>
<dbReference type="Gene3D" id="3.30.40.10">
    <property type="entry name" value="Zinc/RING finger domain, C3HC4 (zinc finger)"/>
    <property type="match status" value="1"/>
</dbReference>
<keyword evidence="3" id="KW-1185">Reference proteome</keyword>
<keyword evidence="1" id="KW-0472">Membrane</keyword>
<dbReference type="InterPro" id="IPR013083">
    <property type="entry name" value="Znf_RING/FYVE/PHD"/>
</dbReference>
<evidence type="ECO:0000313" key="2">
    <source>
        <dbReference type="EMBL" id="KAL3723352.1"/>
    </source>
</evidence>
<keyword evidence="1" id="KW-1133">Transmembrane helix</keyword>